<dbReference type="STRING" id="1763534.GCA_001831475_01436"/>
<reference evidence="1 2" key="1">
    <citation type="submission" date="2016-03" db="EMBL/GenBank/DDBJ databases">
        <authorList>
            <person name="Ploux O."/>
        </authorList>
    </citation>
    <scope>NUCLEOTIDE SEQUENCE [LARGE SCALE GENOMIC DNA]</scope>
    <source>
        <strain evidence="1 2">LPB0076</strain>
    </source>
</reference>
<sequence length="66" mass="7760">MTIDQIIHYEGDIPTEVKIENKASNEKIQMIEQLEEEDKQAIYRIIDGMLTKSKFKDFFNKNVAIL</sequence>
<dbReference type="RefSeq" id="WP_066336605.1">
    <property type="nucleotide sequence ID" value="NZ_CP017688.1"/>
</dbReference>
<proteinExistence type="predicted"/>
<dbReference type="AlphaFoldDB" id="A0A1B9DQ38"/>
<accession>A0A1B9DQ38</accession>
<evidence type="ECO:0008006" key="3">
    <source>
        <dbReference type="Google" id="ProtNLM"/>
    </source>
</evidence>
<keyword evidence="2" id="KW-1185">Reference proteome</keyword>
<dbReference type="OrthoDB" id="769985at2"/>
<organism evidence="1 2">
    <name type="scientific">Flavobacterium crassostreae</name>
    <dbReference type="NCBI Taxonomy" id="1763534"/>
    <lineage>
        <taxon>Bacteria</taxon>
        <taxon>Pseudomonadati</taxon>
        <taxon>Bacteroidota</taxon>
        <taxon>Flavobacteriia</taxon>
        <taxon>Flavobacteriales</taxon>
        <taxon>Flavobacteriaceae</taxon>
        <taxon>Flavobacterium</taxon>
    </lineage>
</organism>
<dbReference type="EMBL" id="LVEP01000055">
    <property type="protein sequence ID" value="OCB71795.1"/>
    <property type="molecule type" value="Genomic_DNA"/>
</dbReference>
<protein>
    <recommendedName>
        <fullName evidence="3">Transcriptional regulator</fullName>
    </recommendedName>
</protein>
<evidence type="ECO:0000313" key="1">
    <source>
        <dbReference type="EMBL" id="OCB71795.1"/>
    </source>
</evidence>
<evidence type="ECO:0000313" key="2">
    <source>
        <dbReference type="Proteomes" id="UP000093510"/>
    </source>
</evidence>
<dbReference type="Proteomes" id="UP000093510">
    <property type="component" value="Unassembled WGS sequence"/>
</dbReference>
<name>A0A1B9DQ38_9FLAO</name>
<gene>
    <name evidence="1" type="ORF">LPBF_11425</name>
</gene>
<comment type="caution">
    <text evidence="1">The sequence shown here is derived from an EMBL/GenBank/DDBJ whole genome shotgun (WGS) entry which is preliminary data.</text>
</comment>